<proteinExistence type="predicted"/>
<keyword evidence="2" id="KW-1185">Reference proteome</keyword>
<gene>
    <name evidence="1" type="ORF">GSCOC_T00042087001</name>
</gene>
<sequence>MLRHCFFVGRIPLFAPRYWETKGLTPPGWDALQISSFYQTSNSYLFYKFVQLWTLEKCDKVYFNHENCFITNLAFLLKFNCVFI</sequence>
<dbReference type="AlphaFoldDB" id="A0A068V2C7"/>
<evidence type="ECO:0000313" key="1">
    <source>
        <dbReference type="EMBL" id="CDP14677.1"/>
    </source>
</evidence>
<name>A0A068V2C7_COFCA</name>
<organism evidence="1 2">
    <name type="scientific">Coffea canephora</name>
    <name type="common">Robusta coffee</name>
    <dbReference type="NCBI Taxonomy" id="49390"/>
    <lineage>
        <taxon>Eukaryota</taxon>
        <taxon>Viridiplantae</taxon>
        <taxon>Streptophyta</taxon>
        <taxon>Embryophyta</taxon>
        <taxon>Tracheophyta</taxon>
        <taxon>Spermatophyta</taxon>
        <taxon>Magnoliopsida</taxon>
        <taxon>eudicotyledons</taxon>
        <taxon>Gunneridae</taxon>
        <taxon>Pentapetalae</taxon>
        <taxon>asterids</taxon>
        <taxon>lamiids</taxon>
        <taxon>Gentianales</taxon>
        <taxon>Rubiaceae</taxon>
        <taxon>Ixoroideae</taxon>
        <taxon>Gardenieae complex</taxon>
        <taxon>Bertiereae - Coffeeae clade</taxon>
        <taxon>Coffeeae</taxon>
        <taxon>Coffea</taxon>
    </lineage>
</organism>
<dbReference type="EMBL" id="HG739174">
    <property type="protein sequence ID" value="CDP14677.1"/>
    <property type="molecule type" value="Genomic_DNA"/>
</dbReference>
<accession>A0A068V2C7</accession>
<protein>
    <submittedName>
        <fullName evidence="1">Uncharacterized protein</fullName>
    </submittedName>
</protein>
<evidence type="ECO:0000313" key="2">
    <source>
        <dbReference type="Proteomes" id="UP000295252"/>
    </source>
</evidence>
<reference evidence="2" key="1">
    <citation type="journal article" date="2014" name="Science">
        <title>The coffee genome provides insight into the convergent evolution of caffeine biosynthesis.</title>
        <authorList>
            <person name="Denoeud F."/>
            <person name="Carretero-Paulet L."/>
            <person name="Dereeper A."/>
            <person name="Droc G."/>
            <person name="Guyot R."/>
            <person name="Pietrella M."/>
            <person name="Zheng C."/>
            <person name="Alberti A."/>
            <person name="Anthony F."/>
            <person name="Aprea G."/>
            <person name="Aury J.M."/>
            <person name="Bento P."/>
            <person name="Bernard M."/>
            <person name="Bocs S."/>
            <person name="Campa C."/>
            <person name="Cenci A."/>
            <person name="Combes M.C."/>
            <person name="Crouzillat D."/>
            <person name="Da Silva C."/>
            <person name="Daddiego L."/>
            <person name="De Bellis F."/>
            <person name="Dussert S."/>
            <person name="Garsmeur O."/>
            <person name="Gayraud T."/>
            <person name="Guignon V."/>
            <person name="Jahn K."/>
            <person name="Jamilloux V."/>
            <person name="Joet T."/>
            <person name="Labadie K."/>
            <person name="Lan T."/>
            <person name="Leclercq J."/>
            <person name="Lepelley M."/>
            <person name="Leroy T."/>
            <person name="Li L.T."/>
            <person name="Librado P."/>
            <person name="Lopez L."/>
            <person name="Munoz A."/>
            <person name="Noel B."/>
            <person name="Pallavicini A."/>
            <person name="Perrotta G."/>
            <person name="Poncet V."/>
            <person name="Pot D."/>
            <person name="Priyono X."/>
            <person name="Rigoreau M."/>
            <person name="Rouard M."/>
            <person name="Rozas J."/>
            <person name="Tranchant-Dubreuil C."/>
            <person name="VanBuren R."/>
            <person name="Zhang Q."/>
            <person name="Andrade A.C."/>
            <person name="Argout X."/>
            <person name="Bertrand B."/>
            <person name="de Kochko A."/>
            <person name="Graziosi G."/>
            <person name="Henry R.J."/>
            <person name="Jayarama X."/>
            <person name="Ming R."/>
            <person name="Nagai C."/>
            <person name="Rounsley S."/>
            <person name="Sankoff D."/>
            <person name="Giuliano G."/>
            <person name="Albert V.A."/>
            <person name="Wincker P."/>
            <person name="Lashermes P."/>
        </authorList>
    </citation>
    <scope>NUCLEOTIDE SEQUENCE [LARGE SCALE GENOMIC DNA]</scope>
    <source>
        <strain evidence="2">cv. DH200-94</strain>
    </source>
</reference>
<dbReference type="Gramene" id="CDP14677">
    <property type="protein sequence ID" value="CDP14677"/>
    <property type="gene ID" value="GSCOC_T00042087001"/>
</dbReference>
<dbReference type="Proteomes" id="UP000295252">
    <property type="component" value="Chromosome V"/>
</dbReference>
<dbReference type="InParanoid" id="A0A068V2C7"/>